<dbReference type="Pfam" id="PF03724">
    <property type="entry name" value="META"/>
    <property type="match status" value="1"/>
</dbReference>
<dbReference type="InterPro" id="IPR039366">
    <property type="entry name" value="Pilotin"/>
</dbReference>
<gene>
    <name evidence="2" type="ORF">DI556_20370</name>
</gene>
<dbReference type="InterPro" id="IPR005184">
    <property type="entry name" value="DUF306_Meta_HslJ"/>
</dbReference>
<dbReference type="Gene3D" id="2.40.128.270">
    <property type="match status" value="1"/>
</dbReference>
<organism evidence="2 3">
    <name type="scientific">Rhodovulum sulfidophilum</name>
    <name type="common">Rhodobacter sulfidophilus</name>
    <dbReference type="NCBI Taxonomy" id="35806"/>
    <lineage>
        <taxon>Bacteria</taxon>
        <taxon>Pseudomonadati</taxon>
        <taxon>Pseudomonadota</taxon>
        <taxon>Alphaproteobacteria</taxon>
        <taxon>Rhodobacterales</taxon>
        <taxon>Paracoccaceae</taxon>
        <taxon>Rhodovulum</taxon>
    </lineage>
</organism>
<dbReference type="Pfam" id="PF09619">
    <property type="entry name" value="YscW"/>
    <property type="match status" value="1"/>
</dbReference>
<dbReference type="AlphaFoldDB" id="A0A2W5N060"/>
<proteinExistence type="predicted"/>
<dbReference type="PANTHER" id="PTHR38013">
    <property type="entry name" value="GLYCOPROTEIN/POLYSACCHARIDE METABOLISM"/>
    <property type="match status" value="1"/>
</dbReference>
<reference evidence="2 3" key="1">
    <citation type="submission" date="2017-08" db="EMBL/GenBank/DDBJ databases">
        <title>Infants hospitalized years apart are colonized by the same room-sourced microbial strains.</title>
        <authorList>
            <person name="Brooks B."/>
            <person name="Olm M.R."/>
            <person name="Firek B.A."/>
            <person name="Baker R."/>
            <person name="Thomas B.C."/>
            <person name="Morowitz M.J."/>
            <person name="Banfield J.F."/>
        </authorList>
    </citation>
    <scope>NUCLEOTIDE SEQUENCE [LARGE SCALE GENOMIC DNA]</scope>
    <source>
        <strain evidence="2">S2_005_002_R2_34</strain>
    </source>
</reference>
<dbReference type="Proteomes" id="UP000249185">
    <property type="component" value="Unassembled WGS sequence"/>
</dbReference>
<dbReference type="EMBL" id="QFPW01000025">
    <property type="protein sequence ID" value="PZQ46454.1"/>
    <property type="molecule type" value="Genomic_DNA"/>
</dbReference>
<dbReference type="PANTHER" id="PTHR38013:SF1">
    <property type="entry name" value="GLYCOPROTEIN_POLYSACCHARIDE METABOLISM"/>
    <property type="match status" value="1"/>
</dbReference>
<dbReference type="InterPro" id="IPR053196">
    <property type="entry name" value="Lipoprotein_YbaY-like"/>
</dbReference>
<name>A0A2W5N060_RHOSU</name>
<feature type="domain" description="DUF306" evidence="1">
    <location>
        <begin position="154"/>
        <end position="259"/>
    </location>
</feature>
<comment type="caution">
    <text evidence="2">The sequence shown here is derived from an EMBL/GenBank/DDBJ whole genome shotgun (WGS) entry which is preliminary data.</text>
</comment>
<evidence type="ECO:0000313" key="3">
    <source>
        <dbReference type="Proteomes" id="UP000249185"/>
    </source>
</evidence>
<evidence type="ECO:0000259" key="1">
    <source>
        <dbReference type="Pfam" id="PF03724"/>
    </source>
</evidence>
<dbReference type="InterPro" id="IPR038670">
    <property type="entry name" value="HslJ-like_sf"/>
</dbReference>
<accession>A0A2W5N060</accession>
<sequence>MIPRMTRIAARQPKEARILRPSAWIFLALVASLSCPAAMAETLSGTVSYRERMALPPGAQVEVRLLDVSRADAPAALIAETLVDAEGQPPIPFALTYDPALLAEGHRYAVRARILRGDQVLFRSTTVHPVFTEGAERTVEISLERAAAAVPPDLAGSWLAEDIGRAGVIDRLRTVLVIAADGAVSGSGGCNRITGRATISGETVAFGPIASTDMLCPPAVMDQETKFLALLGQVRSWRADPERKKLLLLDADGTAIMTFARD</sequence>
<evidence type="ECO:0000313" key="2">
    <source>
        <dbReference type="EMBL" id="PZQ46454.1"/>
    </source>
</evidence>
<dbReference type="PROSITE" id="PS51257">
    <property type="entry name" value="PROKAR_LIPOPROTEIN"/>
    <property type="match status" value="1"/>
</dbReference>
<protein>
    <recommendedName>
        <fullName evidence="1">DUF306 domain-containing protein</fullName>
    </recommendedName>
</protein>